<dbReference type="PANTHER" id="PTHR47633">
    <property type="entry name" value="IMMUNOGLOBULIN"/>
    <property type="match status" value="1"/>
</dbReference>
<reference evidence="6" key="3">
    <citation type="submission" date="2015-06" db="UniProtKB">
        <authorList>
            <consortium name="EnsemblMetazoa"/>
        </authorList>
    </citation>
    <scope>IDENTIFICATION</scope>
</reference>
<reference evidence="7" key="1">
    <citation type="submission" date="2012-12" db="EMBL/GenBank/DDBJ databases">
        <authorList>
            <person name="Hellsten U."/>
            <person name="Grimwood J."/>
            <person name="Chapman J.A."/>
            <person name="Shapiro H."/>
            <person name="Aerts A."/>
            <person name="Otillar R.P."/>
            <person name="Terry A.Y."/>
            <person name="Boore J.L."/>
            <person name="Simakov O."/>
            <person name="Marletaz F."/>
            <person name="Cho S.-J."/>
            <person name="Edsinger-Gonzales E."/>
            <person name="Havlak P."/>
            <person name="Kuo D.-H."/>
            <person name="Larsson T."/>
            <person name="Lv J."/>
            <person name="Arendt D."/>
            <person name="Savage R."/>
            <person name="Osoegawa K."/>
            <person name="de Jong P."/>
            <person name="Lindberg D.R."/>
            <person name="Seaver E.C."/>
            <person name="Weisblat D.A."/>
            <person name="Putnam N.H."/>
            <person name="Grigoriev I.V."/>
            <person name="Rokhsar D.S."/>
        </authorList>
    </citation>
    <scope>NUCLEOTIDE SEQUENCE</scope>
</reference>
<dbReference type="PANTHER" id="PTHR47633:SF8">
    <property type="entry name" value="SPEG NEIGHBOR PROTEIN"/>
    <property type="match status" value="1"/>
</dbReference>
<feature type="domain" description="Ig-like" evidence="4">
    <location>
        <begin position="166"/>
        <end position="255"/>
    </location>
</feature>
<dbReference type="InParanoid" id="T1G980"/>
<dbReference type="FunFam" id="2.60.40.10:FF:000107">
    <property type="entry name" value="Myosin, light chain kinase a"/>
    <property type="match status" value="2"/>
</dbReference>
<feature type="domain" description="Ig-like" evidence="4">
    <location>
        <begin position="535"/>
        <end position="618"/>
    </location>
</feature>
<keyword evidence="2" id="KW-0963">Cytoplasm</keyword>
<dbReference type="KEGG" id="hro:HELRODRAFT_95831"/>
<evidence type="ECO:0000313" key="6">
    <source>
        <dbReference type="EnsemblMetazoa" id="HelroP95831"/>
    </source>
</evidence>
<sequence>MIEEWETLIKTETVVEKDLSIDIESRKVEKEDETVREDMYEEWETIMKKEFTIEKNECYDSDNESEISTQSLYEEWEFTTITKTVVEEEFPMKRNIVEIRYPQKRGTNIIFGQENITATEDSQTTLAITKQLSGVRAKDLSEINRQYTFNQFGLMSETFDKDHKRPVFDEDMTVTKIKIGHQVVLTTHVVSTPEPISVDWFKDGVKLNESNNYILTYENGYCLLTIRKFTSRHIGRYSCRVLNEFGINESSLTIERAMITDYRVKFEDEDIVESRKQFETSIRKTVDQPDSILKKPRETLTNQYTVNEEESLYETKESWTKVFKEYATSSTSVGSTSLNLKAASTSQSPPYFEEEISSVTVIDGDDATLSCKLFGGPFTSIEWLFRGRKIEKSRDFMMYFKDDCCYLIIKETMPTDRGRYTVRATNDFGWSETHIYLTVMDSYEFNRTTTSSKSLPRVESEEDMYSSGEETLDTWTVEEWVFYDYVNYYNVDVFMKRNQLYITNYSYVPYDEKSFKERISSVRAALTDTHMFRFPVIIKELPILEVFEGKKAVMECVVEASPEPVITWFKNGKEITSGEHVKITFTNNVCTLIIEHVELDDEAEYKCEARNEFGSSFTWGQIYVETVQLRWGRIKNFKIVRKKSELASLTN</sequence>
<dbReference type="STRING" id="6412.T1G980"/>
<evidence type="ECO:0000256" key="1">
    <source>
        <dbReference type="ARBA" id="ARBA00004496"/>
    </source>
</evidence>
<dbReference type="CDD" id="cd00096">
    <property type="entry name" value="Ig"/>
    <property type="match status" value="2"/>
</dbReference>
<dbReference type="InterPro" id="IPR007110">
    <property type="entry name" value="Ig-like_dom"/>
</dbReference>
<evidence type="ECO:0000259" key="4">
    <source>
        <dbReference type="PROSITE" id="PS50835"/>
    </source>
</evidence>
<dbReference type="EMBL" id="KB097571">
    <property type="protein sequence ID" value="ESN94679.1"/>
    <property type="molecule type" value="Genomic_DNA"/>
</dbReference>
<comment type="subcellular location">
    <subcellularLocation>
        <location evidence="1">Cytoplasm</location>
    </subcellularLocation>
</comment>
<accession>T1G980</accession>
<keyword evidence="7" id="KW-1185">Reference proteome</keyword>
<dbReference type="GO" id="GO:0005737">
    <property type="term" value="C:cytoplasm"/>
    <property type="evidence" value="ECO:0007669"/>
    <property type="project" value="UniProtKB-SubCell"/>
</dbReference>
<dbReference type="SMART" id="SM00408">
    <property type="entry name" value="IGc2"/>
    <property type="match status" value="3"/>
</dbReference>
<dbReference type="AlphaFoldDB" id="T1G980"/>
<dbReference type="SUPFAM" id="SSF48726">
    <property type="entry name" value="Immunoglobulin"/>
    <property type="match status" value="3"/>
</dbReference>
<dbReference type="PROSITE" id="PS50835">
    <property type="entry name" value="IG_LIKE"/>
    <property type="match status" value="3"/>
</dbReference>
<dbReference type="GO" id="GO:0060298">
    <property type="term" value="P:positive regulation of sarcomere organization"/>
    <property type="evidence" value="ECO:0007669"/>
    <property type="project" value="UniProtKB-ARBA"/>
</dbReference>
<dbReference type="HOGENOM" id="CLU_421084_0_0_1"/>
<dbReference type="InterPro" id="IPR013098">
    <property type="entry name" value="Ig_I-set"/>
</dbReference>
<dbReference type="EMBL" id="AMQM01001711">
    <property type="status" value="NOT_ANNOTATED_CDS"/>
    <property type="molecule type" value="Genomic_DNA"/>
</dbReference>
<name>T1G980_HELRO</name>
<keyword evidence="3" id="KW-0393">Immunoglobulin domain</keyword>
<dbReference type="Proteomes" id="UP000015101">
    <property type="component" value="Unassembled WGS sequence"/>
</dbReference>
<dbReference type="GeneID" id="20217627"/>
<dbReference type="InterPro" id="IPR013783">
    <property type="entry name" value="Ig-like_fold"/>
</dbReference>
<dbReference type="Gene3D" id="2.60.40.10">
    <property type="entry name" value="Immunoglobulins"/>
    <property type="match status" value="3"/>
</dbReference>
<dbReference type="OrthoDB" id="5969272at2759"/>
<dbReference type="InterPro" id="IPR003599">
    <property type="entry name" value="Ig_sub"/>
</dbReference>
<evidence type="ECO:0000256" key="3">
    <source>
        <dbReference type="ARBA" id="ARBA00023319"/>
    </source>
</evidence>
<dbReference type="eggNOG" id="KOG0613">
    <property type="taxonomic scope" value="Eukaryota"/>
</dbReference>
<dbReference type="FunFam" id="2.60.40.10:FF:000425">
    <property type="entry name" value="Myosin light chain kinase"/>
    <property type="match status" value="1"/>
</dbReference>
<protein>
    <recommendedName>
        <fullName evidence="4">Ig-like domain-containing protein</fullName>
    </recommendedName>
</protein>
<evidence type="ECO:0000313" key="5">
    <source>
        <dbReference type="EMBL" id="ESN94679.1"/>
    </source>
</evidence>
<organism evidence="6 7">
    <name type="scientific">Helobdella robusta</name>
    <name type="common">Californian leech</name>
    <dbReference type="NCBI Taxonomy" id="6412"/>
    <lineage>
        <taxon>Eukaryota</taxon>
        <taxon>Metazoa</taxon>
        <taxon>Spiralia</taxon>
        <taxon>Lophotrochozoa</taxon>
        <taxon>Annelida</taxon>
        <taxon>Clitellata</taxon>
        <taxon>Hirudinea</taxon>
        <taxon>Rhynchobdellida</taxon>
        <taxon>Glossiphoniidae</taxon>
        <taxon>Helobdella</taxon>
    </lineage>
</organism>
<gene>
    <name evidence="6" type="primary">20217627</name>
    <name evidence="5" type="ORF">HELRODRAFT_95831</name>
</gene>
<dbReference type="GO" id="GO:0045989">
    <property type="term" value="P:positive regulation of striated muscle contraction"/>
    <property type="evidence" value="ECO:0007669"/>
    <property type="project" value="UniProtKB-ARBA"/>
</dbReference>
<dbReference type="SMART" id="SM00409">
    <property type="entry name" value="IG"/>
    <property type="match status" value="3"/>
</dbReference>
<reference evidence="5 7" key="2">
    <citation type="journal article" date="2013" name="Nature">
        <title>Insights into bilaterian evolution from three spiralian genomes.</title>
        <authorList>
            <person name="Simakov O."/>
            <person name="Marletaz F."/>
            <person name="Cho S.J."/>
            <person name="Edsinger-Gonzales E."/>
            <person name="Havlak P."/>
            <person name="Hellsten U."/>
            <person name="Kuo D.H."/>
            <person name="Larsson T."/>
            <person name="Lv J."/>
            <person name="Arendt D."/>
            <person name="Savage R."/>
            <person name="Osoegawa K."/>
            <person name="de Jong P."/>
            <person name="Grimwood J."/>
            <person name="Chapman J.A."/>
            <person name="Shapiro H."/>
            <person name="Aerts A."/>
            <person name="Otillar R.P."/>
            <person name="Terry A.Y."/>
            <person name="Boore J.L."/>
            <person name="Grigoriev I.V."/>
            <person name="Lindberg D.R."/>
            <person name="Seaver E.C."/>
            <person name="Weisblat D.A."/>
            <person name="Putnam N.H."/>
            <person name="Rokhsar D.S."/>
        </authorList>
    </citation>
    <scope>NUCLEOTIDE SEQUENCE</scope>
</reference>
<dbReference type="Pfam" id="PF07679">
    <property type="entry name" value="I-set"/>
    <property type="match status" value="3"/>
</dbReference>
<dbReference type="RefSeq" id="XP_009027716.1">
    <property type="nucleotide sequence ID" value="XM_009029468.1"/>
</dbReference>
<evidence type="ECO:0000313" key="7">
    <source>
        <dbReference type="Proteomes" id="UP000015101"/>
    </source>
</evidence>
<dbReference type="EnsemblMetazoa" id="HelroT95831">
    <property type="protein sequence ID" value="HelroP95831"/>
    <property type="gene ID" value="HelroG95831"/>
</dbReference>
<feature type="domain" description="Ig-like" evidence="4">
    <location>
        <begin position="350"/>
        <end position="438"/>
    </location>
</feature>
<dbReference type="InterPro" id="IPR003598">
    <property type="entry name" value="Ig_sub2"/>
</dbReference>
<dbReference type="InterPro" id="IPR036179">
    <property type="entry name" value="Ig-like_dom_sf"/>
</dbReference>
<evidence type="ECO:0000256" key="2">
    <source>
        <dbReference type="ARBA" id="ARBA00022490"/>
    </source>
</evidence>
<dbReference type="CTD" id="20217627"/>
<proteinExistence type="predicted"/>